<keyword evidence="3" id="KW-1185">Reference proteome</keyword>
<dbReference type="STRING" id="369723.Strop_2561"/>
<accession>A4X805</accession>
<dbReference type="KEGG" id="stp:Strop_2561"/>
<protein>
    <recommendedName>
        <fullName evidence="1">Methyltransferase domain-containing protein</fullName>
    </recommendedName>
</protein>
<dbReference type="InterPro" id="IPR041698">
    <property type="entry name" value="Methyltransf_25"/>
</dbReference>
<dbReference type="EMBL" id="CP000667">
    <property type="protein sequence ID" value="ABP55005.1"/>
    <property type="molecule type" value="Genomic_DNA"/>
</dbReference>
<gene>
    <name evidence="2" type="ordered locus">Strop_2561</name>
</gene>
<name>A4X805_SALTO</name>
<organism evidence="2 3">
    <name type="scientific">Salinispora tropica (strain ATCC BAA-916 / DSM 44818 / JCM 13857 / NBRC 105044 / CNB-440)</name>
    <dbReference type="NCBI Taxonomy" id="369723"/>
    <lineage>
        <taxon>Bacteria</taxon>
        <taxon>Bacillati</taxon>
        <taxon>Actinomycetota</taxon>
        <taxon>Actinomycetes</taxon>
        <taxon>Micromonosporales</taxon>
        <taxon>Micromonosporaceae</taxon>
        <taxon>Salinispora</taxon>
    </lineage>
</organism>
<sequence length="282" mass="29816">MTERDCDLEPGLPAAFADWLTRREPADAAARVVDLVDRVRARLTGTRPVVVHDLGSGTGAMGRWLAPRLPGPQHWVLHDGDTGLLARAAADVPPAAVDGSPVSVETRRGDLTRLTATELADADLVTASALLDMLTAEEVGRVVAACVGRPALFTLSVVGHVRLDPEDPLDAEVAAAFDDHQRRTVRGRRLLGPDAVAVTAAAFAGHGAAVTLRSSPWRLGPVDGGLLGEWLTGWIDAAREQQPLLAGPLSGYVRRRQADLAAGRLSVLVDHQDLLALPTVNP</sequence>
<dbReference type="HOGENOM" id="CLU_047561_0_0_11"/>
<reference evidence="3" key="1">
    <citation type="journal article" date="2007" name="Proc. Natl. Acad. Sci. U.S.A.">
        <title>Genome sequencing reveals complex secondary metabolome in the marine actinomycete Salinispora tropica.</title>
        <authorList>
            <person name="Udwary D.W."/>
            <person name="Zeigler L."/>
            <person name="Asolkar R.N."/>
            <person name="Singan V."/>
            <person name="Lapidus A."/>
            <person name="Fenical W."/>
            <person name="Jensen P.R."/>
            <person name="Moore B.S."/>
        </authorList>
    </citation>
    <scope>NUCLEOTIDE SEQUENCE [LARGE SCALE GENOMIC DNA]</scope>
    <source>
        <strain evidence="3">ATCC BAA-916 / DSM 44818 / CNB-440</strain>
    </source>
</reference>
<dbReference type="AlphaFoldDB" id="A4X805"/>
<proteinExistence type="predicted"/>
<evidence type="ECO:0000313" key="2">
    <source>
        <dbReference type="EMBL" id="ABP55005.1"/>
    </source>
</evidence>
<dbReference type="RefSeq" id="WP_012013786.1">
    <property type="nucleotide sequence ID" value="NC_009380.1"/>
</dbReference>
<dbReference type="Proteomes" id="UP000000235">
    <property type="component" value="Chromosome"/>
</dbReference>
<dbReference type="InterPro" id="IPR029063">
    <property type="entry name" value="SAM-dependent_MTases_sf"/>
</dbReference>
<dbReference type="Gene3D" id="3.40.50.150">
    <property type="entry name" value="Vaccinia Virus protein VP39"/>
    <property type="match status" value="1"/>
</dbReference>
<dbReference type="SUPFAM" id="SSF53335">
    <property type="entry name" value="S-adenosyl-L-methionine-dependent methyltransferases"/>
    <property type="match status" value="1"/>
</dbReference>
<dbReference type="PATRIC" id="fig|369723.5.peg.2638"/>
<evidence type="ECO:0000313" key="3">
    <source>
        <dbReference type="Proteomes" id="UP000000235"/>
    </source>
</evidence>
<dbReference type="eggNOG" id="COG2263">
    <property type="taxonomic scope" value="Bacteria"/>
</dbReference>
<evidence type="ECO:0000259" key="1">
    <source>
        <dbReference type="Pfam" id="PF13649"/>
    </source>
</evidence>
<feature type="domain" description="Methyltransferase" evidence="1">
    <location>
        <begin position="51"/>
        <end position="146"/>
    </location>
</feature>
<dbReference type="Pfam" id="PF13649">
    <property type="entry name" value="Methyltransf_25"/>
    <property type="match status" value="1"/>
</dbReference>